<dbReference type="InterPro" id="IPR011012">
    <property type="entry name" value="Longin-like_dom_sf"/>
</dbReference>
<dbReference type="CDD" id="cd14836">
    <property type="entry name" value="AP2_Mu_N"/>
    <property type="match status" value="1"/>
</dbReference>
<dbReference type="PANTHER" id="PTHR10529">
    <property type="entry name" value="AP COMPLEX SUBUNIT MU"/>
    <property type="match status" value="1"/>
</dbReference>
<dbReference type="InterPro" id="IPR043532">
    <property type="entry name" value="AP2_Mu_N"/>
</dbReference>
<comment type="subcellular location">
    <subcellularLocation>
        <location evidence="6">Membrane</location>
        <location evidence="6">Coated pit</location>
    </subcellularLocation>
</comment>
<accession>A0A1E4SR63</accession>
<evidence type="ECO:0000256" key="5">
    <source>
        <dbReference type="ARBA" id="ARBA00023176"/>
    </source>
</evidence>
<name>A0A1E4SR63_9ASCO</name>
<protein>
    <submittedName>
        <fullName evidence="9">Clathrin adaptor, mu subunit</fullName>
    </submittedName>
</protein>
<dbReference type="InterPro" id="IPR028565">
    <property type="entry name" value="MHD"/>
</dbReference>
<keyword evidence="2" id="KW-0254">Endocytosis</keyword>
<dbReference type="Gene3D" id="2.60.40.1170">
    <property type="entry name" value="Mu homology domain, subdomain B"/>
    <property type="match status" value="2"/>
</dbReference>
<organism evidence="9 10">
    <name type="scientific">Suhomyces tanzawaensis NRRL Y-17324</name>
    <dbReference type="NCBI Taxonomy" id="984487"/>
    <lineage>
        <taxon>Eukaryota</taxon>
        <taxon>Fungi</taxon>
        <taxon>Dikarya</taxon>
        <taxon>Ascomycota</taxon>
        <taxon>Saccharomycotina</taxon>
        <taxon>Pichiomycetes</taxon>
        <taxon>Debaryomycetaceae</taxon>
        <taxon>Suhomyces</taxon>
    </lineage>
</organism>
<dbReference type="SUPFAM" id="SSF64356">
    <property type="entry name" value="SNARE-like"/>
    <property type="match status" value="1"/>
</dbReference>
<sequence>MITALFVYDGKGDVIMSKMYKEGVRRNISDVFRIQVISANQKTTSNGSGTGKEVRSPVLTLGSTSFVYIRSGLLWICAVTRSNQDCSMILEFLYKLEALLSALVREGNDSFSKVPLTDELLINNFALIHEILDEVVEFGYPTNLDISGLRSHITSIPNNGNVFKDIKNTKVTASTKKENTSISTLNITWRNGGIKYRRNEIFLKVEEKINVIMNYESEVSRALVEGEIKMKAHLSGMPECHFGLSDDSVFSTDIHSDHRNTGVTLEDCKFHQCVELKRFDSERSIHFIPPDGDFQMMSYRCLQNIHLPFKVNAQVQERGSRVQYKLGIKSLFPSKLPATNVIVKIPTPKGVIKSYSDTTSGKCKYQPDENVFVWKFSKFFGEQSHTLTAELDYTPNTEGGTRNPGWLRPPITIDFELEMFSSSGLAVKYLRVQEKSNYRTVKWVKYSTKAGSYEVRY</sequence>
<dbReference type="InterPro" id="IPR036168">
    <property type="entry name" value="AP2_Mu_C_sf"/>
</dbReference>
<evidence type="ECO:0000256" key="3">
    <source>
        <dbReference type="ARBA" id="ARBA00022927"/>
    </source>
</evidence>
<dbReference type="SUPFAM" id="SSF49447">
    <property type="entry name" value="Second domain of Mu2 adaptin subunit (ap50) of ap2 adaptor"/>
    <property type="match status" value="1"/>
</dbReference>
<dbReference type="GO" id="GO:0030122">
    <property type="term" value="C:AP-2 adaptor complex"/>
    <property type="evidence" value="ECO:0007669"/>
    <property type="project" value="EnsemblFungi"/>
</dbReference>
<dbReference type="FunFam" id="3.30.450.60:FF:000002">
    <property type="entry name" value="AP-2 complex subunit mu, putative"/>
    <property type="match status" value="1"/>
</dbReference>
<gene>
    <name evidence="9" type="ORF">CANTADRAFT_19597</name>
</gene>
<keyword evidence="4" id="KW-0472">Membrane</keyword>
<evidence type="ECO:0000313" key="9">
    <source>
        <dbReference type="EMBL" id="ODV81999.1"/>
    </source>
</evidence>
<keyword evidence="1 7" id="KW-0813">Transport</keyword>
<feature type="domain" description="MHD" evidence="8">
    <location>
        <begin position="198"/>
        <end position="456"/>
    </location>
</feature>
<dbReference type="GO" id="GO:0006886">
    <property type="term" value="P:intracellular protein transport"/>
    <property type="evidence" value="ECO:0007669"/>
    <property type="project" value="UniProtKB-UniRule"/>
</dbReference>
<evidence type="ECO:0000256" key="7">
    <source>
        <dbReference type="PIRNR" id="PIRNR005992"/>
    </source>
</evidence>
<dbReference type="Pfam" id="PF00928">
    <property type="entry name" value="Adap_comp_sub"/>
    <property type="match status" value="1"/>
</dbReference>
<reference evidence="10" key="1">
    <citation type="submission" date="2016-05" db="EMBL/GenBank/DDBJ databases">
        <title>Comparative genomics of biotechnologically important yeasts.</title>
        <authorList>
            <consortium name="DOE Joint Genome Institute"/>
            <person name="Riley R."/>
            <person name="Haridas S."/>
            <person name="Wolfe K.H."/>
            <person name="Lopes M.R."/>
            <person name="Hittinger C.T."/>
            <person name="Goker M."/>
            <person name="Salamov A."/>
            <person name="Wisecaver J."/>
            <person name="Long T.M."/>
            <person name="Aerts A.L."/>
            <person name="Barry K."/>
            <person name="Choi C."/>
            <person name="Clum A."/>
            <person name="Coughlan A.Y."/>
            <person name="Deshpande S."/>
            <person name="Douglass A.P."/>
            <person name="Hanson S.J."/>
            <person name="Klenk H.-P."/>
            <person name="Labutti K."/>
            <person name="Lapidus A."/>
            <person name="Lindquist E."/>
            <person name="Lipzen A."/>
            <person name="Meier-Kolthoff J.P."/>
            <person name="Ohm R.A."/>
            <person name="Otillar R.P."/>
            <person name="Pangilinan J."/>
            <person name="Peng Y."/>
            <person name="Rokas A."/>
            <person name="Rosa C.A."/>
            <person name="Scheuner C."/>
            <person name="Sibirny A.A."/>
            <person name="Slot J.C."/>
            <person name="Stielow J.B."/>
            <person name="Sun H."/>
            <person name="Kurtzman C.P."/>
            <person name="Blackwell M."/>
            <person name="Grigoriev I.V."/>
            <person name="Jeffries T.W."/>
        </authorList>
    </citation>
    <scope>NUCLEOTIDE SEQUENCE [LARGE SCALE GENOMIC DNA]</scope>
    <source>
        <strain evidence="10">NRRL Y-17324</strain>
    </source>
</reference>
<dbReference type="RefSeq" id="XP_020067121.1">
    <property type="nucleotide sequence ID" value="XM_020206465.1"/>
</dbReference>
<dbReference type="PRINTS" id="PR00314">
    <property type="entry name" value="CLATHRINADPT"/>
</dbReference>
<keyword evidence="3 7" id="KW-0653">Protein transport</keyword>
<dbReference type="CDD" id="cd09251">
    <property type="entry name" value="AP-2_Mu2_Cterm"/>
    <property type="match status" value="1"/>
</dbReference>
<dbReference type="Proteomes" id="UP000094285">
    <property type="component" value="Unassembled WGS sequence"/>
</dbReference>
<dbReference type="InterPro" id="IPR001392">
    <property type="entry name" value="Clathrin_mu"/>
</dbReference>
<dbReference type="OrthoDB" id="10259133at2759"/>
<evidence type="ECO:0000313" key="10">
    <source>
        <dbReference type="Proteomes" id="UP000094285"/>
    </source>
</evidence>
<dbReference type="PIRSF" id="PIRSF005992">
    <property type="entry name" value="Clathrin_mu"/>
    <property type="match status" value="1"/>
</dbReference>
<keyword evidence="5" id="KW-0168">Coated pit</keyword>
<evidence type="ECO:0000256" key="6">
    <source>
        <dbReference type="ARBA" id="ARBA00037878"/>
    </source>
</evidence>
<dbReference type="PROSITE" id="PS51072">
    <property type="entry name" value="MHD"/>
    <property type="match status" value="1"/>
</dbReference>
<evidence type="ECO:0000256" key="1">
    <source>
        <dbReference type="ARBA" id="ARBA00022448"/>
    </source>
</evidence>
<dbReference type="AlphaFoldDB" id="A0A1E4SR63"/>
<dbReference type="GO" id="GO:0006897">
    <property type="term" value="P:endocytosis"/>
    <property type="evidence" value="ECO:0007669"/>
    <property type="project" value="UniProtKB-KW"/>
</dbReference>
<dbReference type="EMBL" id="KV453909">
    <property type="protein sequence ID" value="ODV81999.1"/>
    <property type="molecule type" value="Genomic_DNA"/>
</dbReference>
<dbReference type="InterPro" id="IPR043512">
    <property type="entry name" value="Mu2_C"/>
</dbReference>
<proteinExistence type="inferred from homology"/>
<dbReference type="STRING" id="984487.A0A1E4SR63"/>
<dbReference type="InterPro" id="IPR050431">
    <property type="entry name" value="Adaptor_comp_med_subunit"/>
</dbReference>
<keyword evidence="10" id="KW-1185">Reference proteome</keyword>
<evidence type="ECO:0000259" key="8">
    <source>
        <dbReference type="PROSITE" id="PS51072"/>
    </source>
</evidence>
<dbReference type="GeneID" id="30980602"/>
<evidence type="ECO:0000256" key="4">
    <source>
        <dbReference type="ARBA" id="ARBA00023136"/>
    </source>
</evidence>
<dbReference type="Gene3D" id="3.30.450.60">
    <property type="match status" value="1"/>
</dbReference>
<comment type="similarity">
    <text evidence="7">Belongs to the adaptor complexes medium subunit family.</text>
</comment>
<evidence type="ECO:0000256" key="2">
    <source>
        <dbReference type="ARBA" id="ARBA00022583"/>
    </source>
</evidence>